<name>A0A1I3PNF5_9BACT</name>
<sequence>MPDFMKVDSTRLERAGSGEEKPGPQQPDKDSVQRFQDSMETKGKDREDRSADTPTKAPGNAPDDDAPGQMPSLPLNDLFSGRMASITPGVARPEAPMPPNELAEKLVERILVGQTADGGQEVRLRLGPDVLPGTEIRMSKGPDGTLQVVLITDNASSFQTLVAAQNDLKARLESLDSPVRIDITSESGAEDNDSNRRSRGWVPETDEPR</sequence>
<reference evidence="3" key="1">
    <citation type="submission" date="2016-10" db="EMBL/GenBank/DDBJ databases">
        <authorList>
            <person name="Varghese N."/>
            <person name="Submissions S."/>
        </authorList>
    </citation>
    <scope>NUCLEOTIDE SEQUENCE [LARGE SCALE GENOMIC DNA]</scope>
    <source>
        <strain evidence="3">DSM 5918</strain>
    </source>
</reference>
<dbReference type="InterPro" id="IPR013390">
    <property type="entry name" value="T3SS_HpaP"/>
</dbReference>
<accession>A0A1I3PNF5</accession>
<keyword evidence="3" id="KW-1185">Reference proteome</keyword>
<evidence type="ECO:0000256" key="1">
    <source>
        <dbReference type="SAM" id="MobiDB-lite"/>
    </source>
</evidence>
<evidence type="ECO:0000313" key="2">
    <source>
        <dbReference type="EMBL" id="SFJ22556.1"/>
    </source>
</evidence>
<dbReference type="STRING" id="52560.SAMN04488082_10245"/>
<evidence type="ECO:0000313" key="3">
    <source>
        <dbReference type="Proteomes" id="UP000198635"/>
    </source>
</evidence>
<dbReference type="EMBL" id="FORX01000002">
    <property type="protein sequence ID" value="SFJ22556.1"/>
    <property type="molecule type" value="Genomic_DNA"/>
</dbReference>
<proteinExistence type="predicted"/>
<feature type="compositionally biased region" description="Basic and acidic residues" evidence="1">
    <location>
        <begin position="1"/>
        <end position="51"/>
    </location>
</feature>
<organism evidence="2 3">
    <name type="scientific">Desulfomicrobium apsheronum</name>
    <dbReference type="NCBI Taxonomy" id="52560"/>
    <lineage>
        <taxon>Bacteria</taxon>
        <taxon>Pseudomonadati</taxon>
        <taxon>Thermodesulfobacteriota</taxon>
        <taxon>Desulfovibrionia</taxon>
        <taxon>Desulfovibrionales</taxon>
        <taxon>Desulfomicrobiaceae</taxon>
        <taxon>Desulfomicrobium</taxon>
    </lineage>
</organism>
<dbReference type="AlphaFoldDB" id="A0A1I3PNF5"/>
<dbReference type="CDD" id="cd17467">
    <property type="entry name" value="T3SS_YscP_C"/>
    <property type="match status" value="1"/>
</dbReference>
<dbReference type="Pfam" id="PF09483">
    <property type="entry name" value="HpaP"/>
    <property type="match status" value="1"/>
</dbReference>
<dbReference type="RefSeq" id="WP_092372532.1">
    <property type="nucleotide sequence ID" value="NZ_FORX01000002.1"/>
</dbReference>
<dbReference type="InterPro" id="IPR038610">
    <property type="entry name" value="FliK-like_C_sf"/>
</dbReference>
<gene>
    <name evidence="2" type="ORF">SAMN04488082_10245</name>
</gene>
<dbReference type="Gene3D" id="3.30.750.140">
    <property type="match status" value="1"/>
</dbReference>
<feature type="region of interest" description="Disordered" evidence="1">
    <location>
        <begin position="182"/>
        <end position="209"/>
    </location>
</feature>
<protein>
    <submittedName>
        <fullName evidence="2">Type III secretion system needle length determinant</fullName>
    </submittedName>
</protein>
<feature type="region of interest" description="Disordered" evidence="1">
    <location>
        <begin position="1"/>
        <end position="101"/>
    </location>
</feature>
<dbReference type="Proteomes" id="UP000198635">
    <property type="component" value="Unassembled WGS sequence"/>
</dbReference>